<keyword evidence="1" id="KW-0812">Transmembrane</keyword>
<proteinExistence type="predicted"/>
<sequence>MSNLTGVHQVSYDFTTKQLMTRNVMGNTTADSLTLMSVLLRDCLRRNYTDITRVRDYQTTTVPEEEETESGAVLYIVVVLVFYSLGIVVMIIKYSKTEQKEMEEEQALEHFFKGMPCGKTTREHHVNTVAIKAFHTLTNSAIVAIQTRKEINPKKILVTDYVNTVVLYMLSLCNLMLHKWYDYDSS</sequence>
<keyword evidence="1" id="KW-1133">Transmembrane helix</keyword>
<organism evidence="2 3">
    <name type="scientific">Tegillarca granosa</name>
    <name type="common">Malaysian cockle</name>
    <name type="synonym">Anadara granosa</name>
    <dbReference type="NCBI Taxonomy" id="220873"/>
    <lineage>
        <taxon>Eukaryota</taxon>
        <taxon>Metazoa</taxon>
        <taxon>Spiralia</taxon>
        <taxon>Lophotrochozoa</taxon>
        <taxon>Mollusca</taxon>
        <taxon>Bivalvia</taxon>
        <taxon>Autobranchia</taxon>
        <taxon>Pteriomorphia</taxon>
        <taxon>Arcoida</taxon>
        <taxon>Arcoidea</taxon>
        <taxon>Arcidae</taxon>
        <taxon>Tegillarca</taxon>
    </lineage>
</organism>
<gene>
    <name evidence="2" type="ORF">KUTeg_016095</name>
</gene>
<evidence type="ECO:0000256" key="1">
    <source>
        <dbReference type="SAM" id="Phobius"/>
    </source>
</evidence>
<evidence type="ECO:0000313" key="3">
    <source>
        <dbReference type="Proteomes" id="UP001217089"/>
    </source>
</evidence>
<keyword evidence="1" id="KW-0472">Membrane</keyword>
<reference evidence="2 3" key="1">
    <citation type="submission" date="2022-12" db="EMBL/GenBank/DDBJ databases">
        <title>Chromosome-level genome of Tegillarca granosa.</title>
        <authorList>
            <person name="Kim J."/>
        </authorList>
    </citation>
    <scope>NUCLEOTIDE SEQUENCE [LARGE SCALE GENOMIC DNA]</scope>
    <source>
        <strain evidence="2">Teg-2019</strain>
        <tissue evidence="2">Adductor muscle</tissue>
    </source>
</reference>
<evidence type="ECO:0000313" key="2">
    <source>
        <dbReference type="EMBL" id="KAJ8305550.1"/>
    </source>
</evidence>
<accession>A0ABQ9EQ66</accession>
<protein>
    <submittedName>
        <fullName evidence="2">Uncharacterized protein</fullName>
    </submittedName>
</protein>
<keyword evidence="3" id="KW-1185">Reference proteome</keyword>
<dbReference type="EMBL" id="JARBDR010000813">
    <property type="protein sequence ID" value="KAJ8305550.1"/>
    <property type="molecule type" value="Genomic_DNA"/>
</dbReference>
<feature type="transmembrane region" description="Helical" evidence="1">
    <location>
        <begin position="72"/>
        <end position="92"/>
    </location>
</feature>
<feature type="transmembrane region" description="Helical" evidence="1">
    <location>
        <begin position="156"/>
        <end position="177"/>
    </location>
</feature>
<comment type="caution">
    <text evidence="2">The sequence shown here is derived from an EMBL/GenBank/DDBJ whole genome shotgun (WGS) entry which is preliminary data.</text>
</comment>
<name>A0ABQ9EQ66_TEGGR</name>
<dbReference type="Proteomes" id="UP001217089">
    <property type="component" value="Unassembled WGS sequence"/>
</dbReference>